<evidence type="ECO:0000313" key="3">
    <source>
        <dbReference type="Proteomes" id="UP001428341"/>
    </source>
</evidence>
<sequence>MTSTSLRTRCWECKTRVVQENAAAAATFEVRQDCCRTKQKFLCWQKLMLMLLLLETGSRESYRPEKNSMPSKLHGASKTRNSHNVLNSPLHNKNFRPKGKFEPKRRRSDPTTSGLMGSTKTLLPLHNKSLQI</sequence>
<feature type="compositionally biased region" description="Basic residues" evidence="1">
    <location>
        <begin position="93"/>
        <end position="107"/>
    </location>
</feature>
<reference evidence="2 3" key="1">
    <citation type="submission" date="2024-05" db="EMBL/GenBank/DDBJ databases">
        <title>Haplotype-resolved chromosome-level genome assembly of Huyou (Citrus changshanensis).</title>
        <authorList>
            <person name="Miao C."/>
            <person name="Chen W."/>
            <person name="Wu Y."/>
            <person name="Wang L."/>
            <person name="Zhao S."/>
            <person name="Grierson D."/>
            <person name="Xu C."/>
            <person name="Chen K."/>
        </authorList>
    </citation>
    <scope>NUCLEOTIDE SEQUENCE [LARGE SCALE GENOMIC DNA]</scope>
    <source>
        <strain evidence="2">01-14</strain>
        <tissue evidence="2">Leaf</tissue>
    </source>
</reference>
<dbReference type="AlphaFoldDB" id="A0AAP0QDC5"/>
<evidence type="ECO:0000256" key="1">
    <source>
        <dbReference type="SAM" id="MobiDB-lite"/>
    </source>
</evidence>
<protein>
    <submittedName>
        <fullName evidence="2">Uncharacterized protein</fullName>
    </submittedName>
</protein>
<evidence type="ECO:0000313" key="2">
    <source>
        <dbReference type="EMBL" id="KAK9175851.1"/>
    </source>
</evidence>
<organism evidence="2 3">
    <name type="scientific">Citrus x changshan-huyou</name>
    <dbReference type="NCBI Taxonomy" id="2935761"/>
    <lineage>
        <taxon>Eukaryota</taxon>
        <taxon>Viridiplantae</taxon>
        <taxon>Streptophyta</taxon>
        <taxon>Embryophyta</taxon>
        <taxon>Tracheophyta</taxon>
        <taxon>Spermatophyta</taxon>
        <taxon>Magnoliopsida</taxon>
        <taxon>eudicotyledons</taxon>
        <taxon>Gunneridae</taxon>
        <taxon>Pentapetalae</taxon>
        <taxon>rosids</taxon>
        <taxon>malvids</taxon>
        <taxon>Sapindales</taxon>
        <taxon>Rutaceae</taxon>
        <taxon>Aurantioideae</taxon>
        <taxon>Citrus</taxon>
    </lineage>
</organism>
<comment type="caution">
    <text evidence="2">The sequence shown here is derived from an EMBL/GenBank/DDBJ whole genome shotgun (WGS) entry which is preliminary data.</text>
</comment>
<feature type="region of interest" description="Disordered" evidence="1">
    <location>
        <begin position="60"/>
        <end position="120"/>
    </location>
</feature>
<gene>
    <name evidence="2" type="ORF">WN944_027861</name>
</gene>
<dbReference type="Proteomes" id="UP001428341">
    <property type="component" value="Unassembled WGS sequence"/>
</dbReference>
<feature type="compositionally biased region" description="Polar residues" evidence="1">
    <location>
        <begin position="82"/>
        <end position="91"/>
    </location>
</feature>
<accession>A0AAP0QDC5</accession>
<dbReference type="EMBL" id="JBCGBO010000025">
    <property type="protein sequence ID" value="KAK9175851.1"/>
    <property type="molecule type" value="Genomic_DNA"/>
</dbReference>
<feature type="compositionally biased region" description="Polar residues" evidence="1">
    <location>
        <begin position="110"/>
        <end position="120"/>
    </location>
</feature>
<name>A0AAP0QDC5_9ROSI</name>
<proteinExistence type="predicted"/>
<keyword evidence="3" id="KW-1185">Reference proteome</keyword>